<evidence type="ECO:0000313" key="1">
    <source>
        <dbReference type="EMBL" id="SFT90729.1"/>
    </source>
</evidence>
<evidence type="ECO:0000313" key="2">
    <source>
        <dbReference type="Proteomes" id="UP000236454"/>
    </source>
</evidence>
<dbReference type="Proteomes" id="UP000236454">
    <property type="component" value="Unassembled WGS sequence"/>
</dbReference>
<sequence length="309" mass="35250">MKFSLLLVLLVHLTVFAQKEVYVYKNPKDSTRNAYLKIIPDTDSIKGMVVRDFTRLPDTAKASPYQFQNLCSEKGILTLYTSTTVVFPELFVEDSVMQMLDDIIAEVVQDHQIPRQNIFIGGISASGARALRYTAYCAQGKSQNNIQIKGAFSVDSPLDLTRFYSSIDRNKENFLAGMKWEADYMENYFLEHFKGDIYYNAKAYEDASVYSQHKEGGGNAVALKNASLILFHEPDIDWWLKERGCSYYDINSFDIAAFVMELRAQGNDDVTLITTTGKGFDRKGNRKPHSWTIVNEVLLMNWIMERLDG</sequence>
<reference evidence="1 2" key="1">
    <citation type="submission" date="2016-10" db="EMBL/GenBank/DDBJ databases">
        <authorList>
            <person name="de Groot N.N."/>
        </authorList>
    </citation>
    <scope>NUCLEOTIDE SEQUENCE [LARGE SCALE GENOMIC DNA]</scope>
    <source>
        <strain evidence="1 2">CGMCC 1.7005</strain>
    </source>
</reference>
<gene>
    <name evidence="1" type="ORF">SAMN05216474_3084</name>
</gene>
<proteinExistence type="predicted"/>
<name>A0A1I7BUA4_9FLAO</name>
<dbReference type="STRING" id="477690.SAMN05216474_3084"/>
<dbReference type="Gene3D" id="3.40.50.1820">
    <property type="entry name" value="alpha/beta hydrolase"/>
    <property type="match status" value="1"/>
</dbReference>
<protein>
    <recommendedName>
        <fullName evidence="3">Esterase</fullName>
    </recommendedName>
</protein>
<dbReference type="OrthoDB" id="1095982at2"/>
<organism evidence="1 2">
    <name type="scientific">Lishizhenia tianjinensis</name>
    <dbReference type="NCBI Taxonomy" id="477690"/>
    <lineage>
        <taxon>Bacteria</taxon>
        <taxon>Pseudomonadati</taxon>
        <taxon>Bacteroidota</taxon>
        <taxon>Flavobacteriia</taxon>
        <taxon>Flavobacteriales</taxon>
        <taxon>Crocinitomicaceae</taxon>
        <taxon>Lishizhenia</taxon>
    </lineage>
</organism>
<dbReference type="SUPFAM" id="SSF53474">
    <property type="entry name" value="alpha/beta-Hydrolases"/>
    <property type="match status" value="1"/>
</dbReference>
<accession>A0A1I7BUA4</accession>
<dbReference type="EMBL" id="FPAS01000007">
    <property type="protein sequence ID" value="SFT90729.1"/>
    <property type="molecule type" value="Genomic_DNA"/>
</dbReference>
<dbReference type="InterPro" id="IPR029058">
    <property type="entry name" value="AB_hydrolase_fold"/>
</dbReference>
<dbReference type="AlphaFoldDB" id="A0A1I7BUA4"/>
<dbReference type="RefSeq" id="WP_090253141.1">
    <property type="nucleotide sequence ID" value="NZ_FPAS01000007.1"/>
</dbReference>
<keyword evidence="2" id="KW-1185">Reference proteome</keyword>
<evidence type="ECO:0008006" key="3">
    <source>
        <dbReference type="Google" id="ProtNLM"/>
    </source>
</evidence>